<evidence type="ECO:0000313" key="2">
    <source>
        <dbReference type="EMBL" id="TDQ55013.1"/>
    </source>
</evidence>
<dbReference type="Proteomes" id="UP000295281">
    <property type="component" value="Unassembled WGS sequence"/>
</dbReference>
<sequence>MARSRRPRPRRSADLGRANLGAGLAVFFAGTFALVTGVQAVDTYGVGTGGGSPGVRSGDIPYHADDITPGGALVDCGAGVVTELTCQAYKAVVANYPEFESSQWGWCYRPGPPDHGTGQACDFMTNVNGGTGTDAQNAVGFELSRWLMRNHEQIGVKYVIWRQHIWNPSQGDAPCVDQTTAESLDQSCWRVMDDRGSHTQNHYDHVHVSFLY</sequence>
<protein>
    <recommendedName>
        <fullName evidence="1">ARB-07466-like C-terminal domain-containing protein</fullName>
    </recommendedName>
</protein>
<accession>A0A4R6V4A1</accession>
<dbReference type="EMBL" id="SNYN01000001">
    <property type="protein sequence ID" value="TDQ55013.1"/>
    <property type="molecule type" value="Genomic_DNA"/>
</dbReference>
<keyword evidence="3" id="KW-1185">Reference proteome</keyword>
<dbReference type="InterPro" id="IPR058593">
    <property type="entry name" value="ARB_07466-like_C"/>
</dbReference>
<comment type="caution">
    <text evidence="2">The sequence shown here is derived from an EMBL/GenBank/DDBJ whole genome shotgun (WGS) entry which is preliminary data.</text>
</comment>
<reference evidence="2 3" key="1">
    <citation type="submission" date="2019-03" db="EMBL/GenBank/DDBJ databases">
        <title>Genomic Encyclopedia of Type Strains, Phase IV (KMG-IV): sequencing the most valuable type-strain genomes for metagenomic binning, comparative biology and taxonomic classification.</title>
        <authorList>
            <person name="Goeker M."/>
        </authorList>
    </citation>
    <scope>NUCLEOTIDE SEQUENCE [LARGE SCALE GENOMIC DNA]</scope>
    <source>
        <strain evidence="2 3">DSM 46770</strain>
    </source>
</reference>
<dbReference type="Pfam" id="PF26571">
    <property type="entry name" value="VldE"/>
    <property type="match status" value="1"/>
</dbReference>
<name>A0A4R6V4A1_9ACTN</name>
<gene>
    <name evidence="2" type="ORF">EV190_101334</name>
</gene>
<dbReference type="OrthoDB" id="2989771at2"/>
<dbReference type="RefSeq" id="WP_133739604.1">
    <property type="nucleotide sequence ID" value="NZ_SNYN01000001.1"/>
</dbReference>
<evidence type="ECO:0000313" key="3">
    <source>
        <dbReference type="Proteomes" id="UP000295281"/>
    </source>
</evidence>
<organism evidence="2 3">
    <name type="scientific">Actinorugispora endophytica</name>
    <dbReference type="NCBI Taxonomy" id="1605990"/>
    <lineage>
        <taxon>Bacteria</taxon>
        <taxon>Bacillati</taxon>
        <taxon>Actinomycetota</taxon>
        <taxon>Actinomycetes</taxon>
        <taxon>Streptosporangiales</taxon>
        <taxon>Nocardiopsidaceae</taxon>
        <taxon>Actinorugispora</taxon>
    </lineage>
</organism>
<dbReference type="AlphaFoldDB" id="A0A4R6V4A1"/>
<proteinExistence type="predicted"/>
<feature type="domain" description="ARB-07466-like C-terminal" evidence="1">
    <location>
        <begin position="79"/>
        <end position="203"/>
    </location>
</feature>
<evidence type="ECO:0000259" key="1">
    <source>
        <dbReference type="Pfam" id="PF26571"/>
    </source>
</evidence>